<dbReference type="WBParaSite" id="snap_masked-unitig_41085-processed-gene-0.4-mRNA-1">
    <property type="protein sequence ID" value="snap_masked-unitig_41085-processed-gene-0.4-mRNA-1"/>
    <property type="gene ID" value="snap_masked-unitig_41085-processed-gene-0.4"/>
</dbReference>
<reference evidence="3" key="1">
    <citation type="submission" date="2016-11" db="UniProtKB">
        <authorList>
            <consortium name="WormBaseParasite"/>
        </authorList>
    </citation>
    <scope>IDENTIFICATION</scope>
</reference>
<keyword evidence="2" id="KW-1185">Reference proteome</keyword>
<evidence type="ECO:0000313" key="2">
    <source>
        <dbReference type="Proteomes" id="UP000095280"/>
    </source>
</evidence>
<accession>A0A1I8JRI1</accession>
<dbReference type="AlphaFoldDB" id="A0A1I8JRI1"/>
<protein>
    <submittedName>
        <fullName evidence="3">Heat shock factor-binding protein 1</fullName>
    </submittedName>
</protein>
<feature type="compositionally biased region" description="Low complexity" evidence="1">
    <location>
        <begin position="50"/>
        <end position="65"/>
    </location>
</feature>
<name>A0A1I8JRI1_9PLAT</name>
<sequence length="80" mass="9119">MAASATVPGTERVFREMNREMDRMDRMMKQMLLNGERAPAGSTCPDSRTRPTSSTLTSRRTSSSSFEQLTRTQYWTHVSN</sequence>
<dbReference type="Proteomes" id="UP000095280">
    <property type="component" value="Unplaced"/>
</dbReference>
<feature type="region of interest" description="Disordered" evidence="1">
    <location>
        <begin position="34"/>
        <end position="68"/>
    </location>
</feature>
<organism evidence="2 3">
    <name type="scientific">Macrostomum lignano</name>
    <dbReference type="NCBI Taxonomy" id="282301"/>
    <lineage>
        <taxon>Eukaryota</taxon>
        <taxon>Metazoa</taxon>
        <taxon>Spiralia</taxon>
        <taxon>Lophotrochozoa</taxon>
        <taxon>Platyhelminthes</taxon>
        <taxon>Rhabditophora</taxon>
        <taxon>Macrostomorpha</taxon>
        <taxon>Macrostomida</taxon>
        <taxon>Macrostomidae</taxon>
        <taxon>Macrostomum</taxon>
    </lineage>
</organism>
<proteinExistence type="predicted"/>
<evidence type="ECO:0000313" key="3">
    <source>
        <dbReference type="WBParaSite" id="snap_masked-unitig_41085-processed-gene-0.4-mRNA-1"/>
    </source>
</evidence>
<evidence type="ECO:0000256" key="1">
    <source>
        <dbReference type="SAM" id="MobiDB-lite"/>
    </source>
</evidence>